<sequence length="341" mass="38553">MSAILDTIGKYIDLGPVGNTIVGIVAVILMSLGAFCSYKKLLNRNILEILLLGEKAEKKKDMAATLVILAMTAFINVVYTFAMRSNPLILIGMLGLIVVAILIIGYFSLMDFRKKKLSETQEAWYYTCFAYVFIIVGALFSYVAINIYGSNLSKVILVLSLIIIAEGILMVFLCDSIKPKESHLLVNLSGKLNEDKSFDNEELYVYSRVDDKFLCGDKPVMTKAGKVYPVPIKFICDNIDSFHFDYEDLDKEKALVEDSTKNEKTKKATKEERAEYVEIGYIKKLFRKNKIRVDKKYVAQYLSFMTFPCEEPEAEAEKKHEPNLDAATAVEEKTLSDVHKE</sequence>
<feature type="region of interest" description="Disordered" evidence="1">
    <location>
        <begin position="315"/>
        <end position="341"/>
    </location>
</feature>
<feature type="compositionally biased region" description="Basic and acidic residues" evidence="1">
    <location>
        <begin position="330"/>
        <end position="341"/>
    </location>
</feature>
<feature type="transmembrane region" description="Helical" evidence="2">
    <location>
        <begin position="124"/>
        <end position="149"/>
    </location>
</feature>
<feature type="transmembrane region" description="Helical" evidence="2">
    <location>
        <begin position="155"/>
        <end position="174"/>
    </location>
</feature>
<keyword evidence="2" id="KW-1133">Transmembrane helix</keyword>
<evidence type="ECO:0000256" key="1">
    <source>
        <dbReference type="SAM" id="MobiDB-lite"/>
    </source>
</evidence>
<feature type="transmembrane region" description="Helical" evidence="2">
    <location>
        <begin position="88"/>
        <end position="112"/>
    </location>
</feature>
<evidence type="ECO:0000313" key="3">
    <source>
        <dbReference type="EMBL" id="QFJ54378.1"/>
    </source>
</evidence>
<dbReference type="AlphaFoldDB" id="A0A5P6VPW7"/>
<gene>
    <name evidence="3" type="ORF">FXF36_05665</name>
</gene>
<dbReference type="KEGG" id="pxv:FXF36_05665"/>
<dbReference type="RefSeq" id="WP_151622871.1">
    <property type="nucleotide sequence ID" value="NZ_CP043028.1"/>
</dbReference>
<keyword evidence="2" id="KW-0812">Transmembrane</keyword>
<feature type="transmembrane region" description="Helical" evidence="2">
    <location>
        <begin position="20"/>
        <end position="41"/>
    </location>
</feature>
<accession>A0A5P6VPW7</accession>
<proteinExistence type="predicted"/>
<evidence type="ECO:0000256" key="2">
    <source>
        <dbReference type="SAM" id="Phobius"/>
    </source>
</evidence>
<dbReference type="Proteomes" id="UP000327030">
    <property type="component" value="Chromosome 1"/>
</dbReference>
<keyword evidence="2" id="KW-0472">Membrane</keyword>
<dbReference type="EMBL" id="CP043028">
    <property type="protein sequence ID" value="QFJ54378.1"/>
    <property type="molecule type" value="Genomic_DNA"/>
</dbReference>
<feature type="transmembrane region" description="Helical" evidence="2">
    <location>
        <begin position="62"/>
        <end position="82"/>
    </location>
</feature>
<reference evidence="4" key="1">
    <citation type="submission" date="2019-08" db="EMBL/GenBank/DDBJ databases">
        <title>Complete Genome Sequence of the Polysaccharide-Degrading Rumen Bacterium Pseudobutyrivibrio xylanivorans MA3014.</title>
        <authorList>
            <person name="Palevich N."/>
            <person name="Maclean P.H."/>
            <person name="Kelly W.J."/>
            <person name="Leahy S.C."/>
            <person name="Rakonjac J."/>
            <person name="Attwood G.T."/>
        </authorList>
    </citation>
    <scope>NUCLEOTIDE SEQUENCE [LARGE SCALE GENOMIC DNA]</scope>
    <source>
        <strain evidence="4">MA3014</strain>
    </source>
</reference>
<name>A0A5P6VPW7_PSEXY</name>
<protein>
    <submittedName>
        <fullName evidence="3">Uncharacterized protein</fullName>
    </submittedName>
</protein>
<organism evidence="3 4">
    <name type="scientific">Pseudobutyrivibrio xylanivorans</name>
    <dbReference type="NCBI Taxonomy" id="185007"/>
    <lineage>
        <taxon>Bacteria</taxon>
        <taxon>Bacillati</taxon>
        <taxon>Bacillota</taxon>
        <taxon>Clostridia</taxon>
        <taxon>Lachnospirales</taxon>
        <taxon>Lachnospiraceae</taxon>
        <taxon>Pseudobutyrivibrio</taxon>
    </lineage>
</organism>
<evidence type="ECO:0000313" key="4">
    <source>
        <dbReference type="Proteomes" id="UP000327030"/>
    </source>
</evidence>